<proteinExistence type="predicted"/>
<keyword evidence="3" id="KW-1185">Reference proteome</keyword>
<dbReference type="Proteomes" id="UP000814176">
    <property type="component" value="Unassembled WGS sequence"/>
</dbReference>
<comment type="caution">
    <text evidence="2">The sequence shown here is derived from an EMBL/GenBank/DDBJ whole genome shotgun (WGS) entry which is preliminary data.</text>
</comment>
<feature type="region of interest" description="Disordered" evidence="1">
    <location>
        <begin position="379"/>
        <end position="443"/>
    </location>
</feature>
<gene>
    <name evidence="2" type="ORF">C8Q71DRAFT_281576</name>
</gene>
<sequence length="811" mass="87100">MLSGGSVLCTHCRLPANQSCKRVSCKSCCIAASERAEASGMPAPRCAPHSIRSNTKTARTASASRPPASQPSLGPYVTPPTSLEHDSSSHPGTGSASSQSGASALDSSEHHVQLGITSPSSLPTGTAASSSSQETSAGPDPTSLTTTRSSEPSPHIRGQYAQPVRLWKDMPLDWLSARQQVHSKWQSEGVQRKENLQEAQQQRQRSLSLLCWTKRDTEAVELSPVVVHTYPAFRIADHDDIFQLLCPLQSVDKAYVQVYDPRKNRWPVSSATSYRDIATNETTLLLRKIASLSESAFDTAGYPGMESAMQSLCKKRTVGSLDDPAVPFAPVAKRPRLASMSDPLLFPTVRPHTHSSPGPEPAARHNRHICTRVAMADWRAHSSPSAEPDSSCDRTLPAVDEEPEDDELSAAHTTPVAPLVPVPSEPPVTRTPGKSSHSVSDEPLQTIPRGFQVRRYLNANVSFPKSLPFESIYNGLIKVNTMLSQRNPPIKREDACAAVWPAYEWKGKRAKGVDDARNDLGRGDADLWQRCLNTEEALWGDYTRYLTELGRSTSKSLRFPWDKDAGRLSPLASIPQASEPSVTPQAHVAHSLPHLDIVPQAHEPHSMPITEMDQPSSRSVDPRASAAPEPLPSEPAITAAESPPSGTASPALPLPPLGDIAAHASEHRSGPEAANGPESLPAGVPQASDPAVAAQASEAMLAQEAISFAAICSPRAANAQLLVSDLSLLSDTNIYPTYNPTPPSYRPESPELPSWLADAWNRQTFGLEQGVAGMTTFSTDFAQSVPSGSVEALFRNDNAGQSAVNDYTGSE</sequence>
<accession>A0ABQ8K576</accession>
<protein>
    <submittedName>
        <fullName evidence="2">Uncharacterized protein</fullName>
    </submittedName>
</protein>
<feature type="compositionally biased region" description="Low complexity" evidence="1">
    <location>
        <begin position="57"/>
        <end position="72"/>
    </location>
</feature>
<dbReference type="RefSeq" id="XP_047775140.1">
    <property type="nucleotide sequence ID" value="XM_047917502.1"/>
</dbReference>
<feature type="compositionally biased region" description="Polar residues" evidence="1">
    <location>
        <begin position="142"/>
        <end position="152"/>
    </location>
</feature>
<reference evidence="2 3" key="1">
    <citation type="journal article" date="2021" name="Environ. Microbiol.">
        <title>Gene family expansions and transcriptome signatures uncover fungal adaptations to wood decay.</title>
        <authorList>
            <person name="Hage H."/>
            <person name="Miyauchi S."/>
            <person name="Viragh M."/>
            <person name="Drula E."/>
            <person name="Min B."/>
            <person name="Chaduli D."/>
            <person name="Navarro D."/>
            <person name="Favel A."/>
            <person name="Norest M."/>
            <person name="Lesage-Meessen L."/>
            <person name="Balint B."/>
            <person name="Merenyi Z."/>
            <person name="de Eugenio L."/>
            <person name="Morin E."/>
            <person name="Martinez A.T."/>
            <person name="Baldrian P."/>
            <person name="Stursova M."/>
            <person name="Martinez M.J."/>
            <person name="Novotny C."/>
            <person name="Magnuson J.K."/>
            <person name="Spatafora J.W."/>
            <person name="Maurice S."/>
            <person name="Pangilinan J."/>
            <person name="Andreopoulos W."/>
            <person name="LaButti K."/>
            <person name="Hundley H."/>
            <person name="Na H."/>
            <person name="Kuo A."/>
            <person name="Barry K."/>
            <person name="Lipzen A."/>
            <person name="Henrissat B."/>
            <person name="Riley R."/>
            <person name="Ahrendt S."/>
            <person name="Nagy L.G."/>
            <person name="Grigoriev I.V."/>
            <person name="Martin F."/>
            <person name="Rosso M.N."/>
        </authorList>
    </citation>
    <scope>NUCLEOTIDE SEQUENCE [LARGE SCALE GENOMIC DNA]</scope>
    <source>
        <strain evidence="2 3">CIRM-BRFM 1785</strain>
    </source>
</reference>
<dbReference type="GeneID" id="71998234"/>
<name>A0ABQ8K576_9APHY</name>
<feature type="region of interest" description="Disordered" evidence="1">
    <location>
        <begin position="606"/>
        <end position="691"/>
    </location>
</feature>
<feature type="compositionally biased region" description="Acidic residues" evidence="1">
    <location>
        <begin position="399"/>
        <end position="408"/>
    </location>
</feature>
<feature type="compositionally biased region" description="Low complexity" evidence="1">
    <location>
        <begin position="124"/>
        <end position="137"/>
    </location>
</feature>
<evidence type="ECO:0000256" key="1">
    <source>
        <dbReference type="SAM" id="MobiDB-lite"/>
    </source>
</evidence>
<feature type="compositionally biased region" description="Low complexity" evidence="1">
    <location>
        <begin position="89"/>
        <end position="106"/>
    </location>
</feature>
<evidence type="ECO:0000313" key="3">
    <source>
        <dbReference type="Proteomes" id="UP000814176"/>
    </source>
</evidence>
<dbReference type="EMBL" id="JADCUA010000023">
    <property type="protein sequence ID" value="KAH9832094.1"/>
    <property type="molecule type" value="Genomic_DNA"/>
</dbReference>
<organism evidence="2 3">
    <name type="scientific">Rhodofomes roseus</name>
    <dbReference type="NCBI Taxonomy" id="34475"/>
    <lineage>
        <taxon>Eukaryota</taxon>
        <taxon>Fungi</taxon>
        <taxon>Dikarya</taxon>
        <taxon>Basidiomycota</taxon>
        <taxon>Agaricomycotina</taxon>
        <taxon>Agaricomycetes</taxon>
        <taxon>Polyporales</taxon>
        <taxon>Rhodofomes</taxon>
    </lineage>
</organism>
<evidence type="ECO:0000313" key="2">
    <source>
        <dbReference type="EMBL" id="KAH9832094.1"/>
    </source>
</evidence>
<feature type="region of interest" description="Disordered" evidence="1">
    <location>
        <begin position="39"/>
        <end position="160"/>
    </location>
</feature>